<dbReference type="NCBIfam" id="NF038110">
    <property type="entry name" value="Lys_methyl_FliB"/>
    <property type="match status" value="1"/>
</dbReference>
<organism evidence="1 2">
    <name type="scientific">Anaeromicropila herbilytica</name>
    <dbReference type="NCBI Taxonomy" id="2785025"/>
    <lineage>
        <taxon>Bacteria</taxon>
        <taxon>Bacillati</taxon>
        <taxon>Bacillota</taxon>
        <taxon>Clostridia</taxon>
        <taxon>Lachnospirales</taxon>
        <taxon>Lachnospiraceae</taxon>
        <taxon>Anaeromicropila</taxon>
    </lineage>
</organism>
<name>A0A7R7EL41_9FIRM</name>
<dbReference type="Proteomes" id="UP000595897">
    <property type="component" value="Chromosome"/>
</dbReference>
<accession>A0A7R7EL41</accession>
<evidence type="ECO:0008006" key="3">
    <source>
        <dbReference type="Google" id="ProtNLM"/>
    </source>
</evidence>
<gene>
    <name evidence="1" type="ORF">bsdtb5_20720</name>
</gene>
<dbReference type="AlphaFoldDB" id="A0A7R7EL41"/>
<proteinExistence type="predicted"/>
<reference evidence="1 2" key="1">
    <citation type="submission" date="2020-11" db="EMBL/GenBank/DDBJ databases">
        <title>Draft genome sequencing of a Lachnospiraceae strain isolated from anoxic soil subjected to BSD treatment.</title>
        <authorList>
            <person name="Uek A."/>
            <person name="Tonouchi A."/>
        </authorList>
    </citation>
    <scope>NUCLEOTIDE SEQUENCE [LARGE SCALE GENOMIC DNA]</scope>
    <source>
        <strain evidence="1 2">TB5</strain>
    </source>
</reference>
<dbReference type="RefSeq" id="WP_271715972.1">
    <property type="nucleotide sequence ID" value="NZ_AP024169.1"/>
</dbReference>
<dbReference type="EMBL" id="AP024169">
    <property type="protein sequence ID" value="BCN30777.1"/>
    <property type="molecule type" value="Genomic_DNA"/>
</dbReference>
<protein>
    <recommendedName>
        <fullName evidence="3">Lysine-N-methylase</fullName>
    </recommendedName>
</protein>
<dbReference type="KEGG" id="ahb:bsdtb5_20720"/>
<keyword evidence="2" id="KW-1185">Reference proteome</keyword>
<evidence type="ECO:0000313" key="2">
    <source>
        <dbReference type="Proteomes" id="UP000595897"/>
    </source>
</evidence>
<evidence type="ECO:0000313" key="1">
    <source>
        <dbReference type="EMBL" id="BCN30777.1"/>
    </source>
</evidence>
<sequence length="377" mass="45159">MKKVIKTKLYKEFRCIADQCSFSCCEGWDINVDEDTYHKWNNEQGPFSKLCKNIYKEKEEEETVYKIRMGKELHCPFLDEHKLCNIIKDYGDDYLSNTCKSFPRIENDMEDAIEYSVSCACPAVVDMIYSRKEKIELPHTIINRFNDKKLLTYKIRQHMLYLIEAKRFNLQERILLIFSMLLSLTEESSEIEAILEKYKEESYLILLLGVIKDTEISREDSFIEKNELFLDITEDYKKEFHYQPYLEDIARLAEDIDYSGKTLFDWRNYEKFSMEYEELFGACLAYKIYSNCIDEDVEDIIMSYQLIVTEYIMVNYSVFLKWLLNKKKRIPYEEVRNLIVTYSRIIGYNLEGMTMFWEDSFDDAIWEFGYAVALLKD</sequence>